<dbReference type="Proteomes" id="UP000192731">
    <property type="component" value="Unassembled WGS sequence"/>
</dbReference>
<evidence type="ECO:0000313" key="4">
    <source>
        <dbReference type="Proteomes" id="UP000192731"/>
    </source>
</evidence>
<dbReference type="RefSeq" id="WP_084053480.1">
    <property type="nucleotide sequence ID" value="NZ_FWWT01000020.1"/>
</dbReference>
<dbReference type="SUPFAM" id="SSF140931">
    <property type="entry name" value="Fic-like"/>
    <property type="match status" value="1"/>
</dbReference>
<keyword evidence="4" id="KW-1185">Reference proteome</keyword>
<name>A0A1W1VFA2_DESTI</name>
<evidence type="ECO:0000256" key="1">
    <source>
        <dbReference type="PIRSR" id="PIRSR640198-2"/>
    </source>
</evidence>
<dbReference type="GO" id="GO:0005524">
    <property type="term" value="F:ATP binding"/>
    <property type="evidence" value="ECO:0007669"/>
    <property type="project" value="UniProtKB-KW"/>
</dbReference>
<organism evidence="3 4">
    <name type="scientific">Desulfonispora thiosulfatigenes DSM 11270</name>
    <dbReference type="NCBI Taxonomy" id="656914"/>
    <lineage>
        <taxon>Bacteria</taxon>
        <taxon>Bacillati</taxon>
        <taxon>Bacillota</taxon>
        <taxon>Clostridia</taxon>
        <taxon>Eubacteriales</taxon>
        <taxon>Peptococcaceae</taxon>
        <taxon>Desulfonispora</taxon>
    </lineage>
</organism>
<accession>A0A1W1VFA2</accession>
<evidence type="ECO:0000313" key="3">
    <source>
        <dbReference type="EMBL" id="SMB92032.1"/>
    </source>
</evidence>
<dbReference type="InterPro" id="IPR003812">
    <property type="entry name" value="Fido"/>
</dbReference>
<gene>
    <name evidence="3" type="ORF">SAMN00017405_1889</name>
</gene>
<dbReference type="InterPro" id="IPR036597">
    <property type="entry name" value="Fido-like_dom_sf"/>
</dbReference>
<proteinExistence type="predicted"/>
<dbReference type="Gene3D" id="1.10.3290.10">
    <property type="entry name" value="Fido-like domain"/>
    <property type="match status" value="1"/>
</dbReference>
<dbReference type="Pfam" id="PF02661">
    <property type="entry name" value="Fic"/>
    <property type="match status" value="1"/>
</dbReference>
<dbReference type="STRING" id="656914.SAMN00017405_1889"/>
<dbReference type="PANTHER" id="PTHR13504:SF38">
    <property type="entry name" value="FIDO DOMAIN-CONTAINING PROTEIN"/>
    <property type="match status" value="1"/>
</dbReference>
<reference evidence="3 4" key="1">
    <citation type="submission" date="2017-04" db="EMBL/GenBank/DDBJ databases">
        <authorList>
            <person name="Afonso C.L."/>
            <person name="Miller P.J."/>
            <person name="Scott M.A."/>
            <person name="Spackman E."/>
            <person name="Goraichik I."/>
            <person name="Dimitrov K.M."/>
            <person name="Suarez D.L."/>
            <person name="Swayne D.E."/>
        </authorList>
    </citation>
    <scope>NUCLEOTIDE SEQUENCE [LARGE SCALE GENOMIC DNA]</scope>
    <source>
        <strain evidence="3 4">DSM 11270</strain>
    </source>
</reference>
<dbReference type="PROSITE" id="PS51459">
    <property type="entry name" value="FIDO"/>
    <property type="match status" value="1"/>
</dbReference>
<keyword evidence="1" id="KW-0547">Nucleotide-binding</keyword>
<feature type="domain" description="Fido" evidence="2">
    <location>
        <begin position="94"/>
        <end position="231"/>
    </location>
</feature>
<dbReference type="EMBL" id="FWWT01000020">
    <property type="protein sequence ID" value="SMB92032.1"/>
    <property type="molecule type" value="Genomic_DNA"/>
</dbReference>
<feature type="binding site" evidence="1">
    <location>
        <position position="217"/>
    </location>
    <ligand>
        <name>ATP</name>
        <dbReference type="ChEBI" id="CHEBI:30616"/>
    </ligand>
</feature>
<sequence length="244" mass="28191">MNEQFQAVMEKKNILESKKPIPEDNLKVIKEKVWLEWIYNSLALDGNSLTLNETKDVLEGKVLDSKTPREQQEVLNHKEVIEYIENLVAKKEPLKEEQLQEINKLLLGGISNKFAGFYKNHEDVVAGDDRSATAYATVEYDMQKLMTWYEENKDEFNFVELSAYMHGLFLGISPFVVDNGKTARFLLSLELMKGGYPPLVITKENGVKYRASLERANITGDYEYFLQYLLSELDKSLDLYLENL</sequence>
<dbReference type="PANTHER" id="PTHR13504">
    <property type="entry name" value="FIDO DOMAIN-CONTAINING PROTEIN DDB_G0283145"/>
    <property type="match status" value="1"/>
</dbReference>
<protein>
    <submittedName>
        <fullName evidence="3">Fic/DOC family protein</fullName>
    </submittedName>
</protein>
<dbReference type="InterPro" id="IPR040198">
    <property type="entry name" value="Fido_containing"/>
</dbReference>
<dbReference type="OrthoDB" id="9813719at2"/>
<evidence type="ECO:0000259" key="2">
    <source>
        <dbReference type="PROSITE" id="PS51459"/>
    </source>
</evidence>
<keyword evidence="1" id="KW-0067">ATP-binding</keyword>
<dbReference type="AlphaFoldDB" id="A0A1W1VFA2"/>